<dbReference type="PANTHER" id="PTHR43798">
    <property type="entry name" value="MONOACYLGLYCEROL LIPASE"/>
    <property type="match status" value="1"/>
</dbReference>
<dbReference type="RefSeq" id="XP_070455782.1">
    <property type="nucleotide sequence ID" value="XM_070599681.1"/>
</dbReference>
<gene>
    <name evidence="5" type="primary">SERHL2</name>
</gene>
<keyword evidence="2" id="KW-0378">Hydrolase</keyword>
<accession>A0ABM4MSW5</accession>
<dbReference type="Proteomes" id="UP001652662">
    <property type="component" value="Chromosome 29"/>
</dbReference>
<keyword evidence="4" id="KW-1185">Reference proteome</keyword>
<evidence type="ECO:0000256" key="2">
    <source>
        <dbReference type="ARBA" id="ARBA00022801"/>
    </source>
</evidence>
<dbReference type="InterPro" id="IPR029058">
    <property type="entry name" value="AB_hydrolase_fold"/>
</dbReference>
<sequence>MGLFSKLKLDVPWGHIAAKAWGSQQGPPVLCLHGWLDNANSFDRLIPLLPKDFHYVAVDFGGHGLSSHYGPGLPYYQQNFVSEVRRVAAALKWDRFSLMGHSFGGLVGGMEMENLLTYKRRAIEHTLLVEASKKPSSVVSWEEMLQRFLQNNSHVSEESGELLLQRGTTPVAGGLVLNRDRRMSWPEHSSDYISKELFVHSIKKLQARVLLVKASHGYYNVRRENADREHLRFVLAMLKSVLKERFQFVEVPGNHYVHMNQPQHVAGVISAFLKSKDRVPAQL</sequence>
<protein>
    <submittedName>
        <fullName evidence="5">Serine hydrolase-like protein 2 isoform X2</fullName>
    </submittedName>
</protein>
<dbReference type="Gene3D" id="3.40.50.1820">
    <property type="entry name" value="alpha/beta hydrolase"/>
    <property type="match status" value="2"/>
</dbReference>
<comment type="similarity">
    <text evidence="1">Belongs to the AB hydrolase superfamily.</text>
</comment>
<reference evidence="5" key="1">
    <citation type="submission" date="2025-08" db="UniProtKB">
        <authorList>
            <consortium name="RefSeq"/>
        </authorList>
    </citation>
    <scope>IDENTIFICATION</scope>
    <source>
        <tissue evidence="5">Blood</tissue>
    </source>
</reference>
<dbReference type="GeneID" id="103560171"/>
<organism evidence="4 5">
    <name type="scientific">Equus przewalskii</name>
    <name type="common">Przewalski's horse</name>
    <name type="synonym">Equus caballus przewalskii</name>
    <dbReference type="NCBI Taxonomy" id="9798"/>
    <lineage>
        <taxon>Eukaryota</taxon>
        <taxon>Metazoa</taxon>
        <taxon>Chordata</taxon>
        <taxon>Craniata</taxon>
        <taxon>Vertebrata</taxon>
        <taxon>Euteleostomi</taxon>
        <taxon>Mammalia</taxon>
        <taxon>Eutheria</taxon>
        <taxon>Laurasiatheria</taxon>
        <taxon>Perissodactyla</taxon>
        <taxon>Equidae</taxon>
        <taxon>Equus</taxon>
    </lineage>
</organism>
<dbReference type="Pfam" id="PF00561">
    <property type="entry name" value="Abhydrolase_1"/>
    <property type="match status" value="1"/>
</dbReference>
<dbReference type="PANTHER" id="PTHR43798:SF14">
    <property type="entry name" value="SERINE HYDROLASE-LIKE PROTEIN DDB_G0286239"/>
    <property type="match status" value="1"/>
</dbReference>
<evidence type="ECO:0000313" key="5">
    <source>
        <dbReference type="RefSeq" id="XP_070455782.1"/>
    </source>
</evidence>
<evidence type="ECO:0000259" key="3">
    <source>
        <dbReference type="Pfam" id="PF00561"/>
    </source>
</evidence>
<proteinExistence type="inferred from homology"/>
<dbReference type="SUPFAM" id="SSF53474">
    <property type="entry name" value="alpha/beta-Hydrolases"/>
    <property type="match status" value="1"/>
</dbReference>
<feature type="domain" description="AB hydrolase-1" evidence="3">
    <location>
        <begin position="27"/>
        <end position="108"/>
    </location>
</feature>
<evidence type="ECO:0000256" key="1">
    <source>
        <dbReference type="ARBA" id="ARBA00008645"/>
    </source>
</evidence>
<dbReference type="InterPro" id="IPR000073">
    <property type="entry name" value="AB_hydrolase_1"/>
</dbReference>
<evidence type="ECO:0000313" key="4">
    <source>
        <dbReference type="Proteomes" id="UP001652662"/>
    </source>
</evidence>
<dbReference type="InterPro" id="IPR050266">
    <property type="entry name" value="AB_hydrolase_sf"/>
</dbReference>
<name>A0ABM4MSW5_EQUPR</name>